<dbReference type="AlphaFoldDB" id="G5IJX9"/>
<reference evidence="2 3" key="1">
    <citation type="submission" date="2011-08" db="EMBL/GenBank/DDBJ databases">
        <title>The Genome Sequence of Clostridium hathewayi WAL-18680.</title>
        <authorList>
            <consortium name="The Broad Institute Genome Sequencing Platform"/>
            <person name="Earl A."/>
            <person name="Ward D."/>
            <person name="Feldgarden M."/>
            <person name="Gevers D."/>
            <person name="Finegold S.M."/>
            <person name="Summanen P.H."/>
            <person name="Molitoris D.R."/>
            <person name="Song M."/>
            <person name="Daigneault M."/>
            <person name="Allen-Vercoe E."/>
            <person name="Young S.K."/>
            <person name="Zeng Q."/>
            <person name="Gargeya S."/>
            <person name="Fitzgerald M."/>
            <person name="Haas B."/>
            <person name="Abouelleil A."/>
            <person name="Alvarado L."/>
            <person name="Arachchi H.M."/>
            <person name="Berlin A."/>
            <person name="Brown A."/>
            <person name="Chapman S.B."/>
            <person name="Chen Z."/>
            <person name="Dunbar C."/>
            <person name="Freedman E."/>
            <person name="Gearin G."/>
            <person name="Gellesch M."/>
            <person name="Goldberg J."/>
            <person name="Griggs A."/>
            <person name="Gujja S."/>
            <person name="Heiman D."/>
            <person name="Howarth C."/>
            <person name="Larson L."/>
            <person name="Lui A."/>
            <person name="MacDonald P.J.P."/>
            <person name="Montmayeur A."/>
            <person name="Murphy C."/>
            <person name="Neiman D."/>
            <person name="Pearson M."/>
            <person name="Priest M."/>
            <person name="Roberts A."/>
            <person name="Saif S."/>
            <person name="Shea T."/>
            <person name="Shenoy N."/>
            <person name="Sisk P."/>
            <person name="Stolte C."/>
            <person name="Sykes S."/>
            <person name="Wortman J."/>
            <person name="Nusbaum C."/>
            <person name="Birren B."/>
        </authorList>
    </citation>
    <scope>NUCLEOTIDE SEQUENCE [LARGE SCALE GENOMIC DNA]</scope>
    <source>
        <strain evidence="2 3">WAL-18680</strain>
    </source>
</reference>
<keyword evidence="3" id="KW-1185">Reference proteome</keyword>
<dbReference type="CDD" id="cd00093">
    <property type="entry name" value="HTH_XRE"/>
    <property type="match status" value="1"/>
</dbReference>
<proteinExistence type="predicted"/>
<evidence type="ECO:0000259" key="1">
    <source>
        <dbReference type="PROSITE" id="PS50943"/>
    </source>
</evidence>
<sequence>MSLGDRLIQLRNRTGMNRAEFAEYFGIPYRTVQDWELGNRQMPEYLLRLMEYKIGIEKELGGSGLCVDETKSRGPDDI</sequence>
<dbReference type="Proteomes" id="UP000005384">
    <property type="component" value="Unassembled WGS sequence"/>
</dbReference>
<protein>
    <recommendedName>
        <fullName evidence="1">HTH cro/C1-type domain-containing protein</fullName>
    </recommendedName>
</protein>
<evidence type="ECO:0000313" key="2">
    <source>
        <dbReference type="EMBL" id="EHI58349.1"/>
    </source>
</evidence>
<organism evidence="2 3">
    <name type="scientific">Hungatella hathewayi WAL-18680</name>
    <dbReference type="NCBI Taxonomy" id="742737"/>
    <lineage>
        <taxon>Bacteria</taxon>
        <taxon>Bacillati</taxon>
        <taxon>Bacillota</taxon>
        <taxon>Clostridia</taxon>
        <taxon>Lachnospirales</taxon>
        <taxon>Lachnospiraceae</taxon>
        <taxon>Hungatella</taxon>
    </lineage>
</organism>
<dbReference type="Gene3D" id="1.10.260.40">
    <property type="entry name" value="lambda repressor-like DNA-binding domains"/>
    <property type="match status" value="1"/>
</dbReference>
<dbReference type="PROSITE" id="PS50943">
    <property type="entry name" value="HTH_CROC1"/>
    <property type="match status" value="1"/>
</dbReference>
<dbReference type="HOGENOM" id="CLU_191405_0_0_9"/>
<gene>
    <name evidence="2" type="ORF">HMPREF9473_03807</name>
</gene>
<comment type="caution">
    <text evidence="2">The sequence shown here is derived from an EMBL/GenBank/DDBJ whole genome shotgun (WGS) entry which is preliminary data.</text>
</comment>
<dbReference type="SMART" id="SM00530">
    <property type="entry name" value="HTH_XRE"/>
    <property type="match status" value="1"/>
</dbReference>
<dbReference type="SUPFAM" id="SSF47413">
    <property type="entry name" value="lambda repressor-like DNA-binding domains"/>
    <property type="match status" value="1"/>
</dbReference>
<dbReference type="InterPro" id="IPR001387">
    <property type="entry name" value="Cro/C1-type_HTH"/>
</dbReference>
<accession>G5IJX9</accession>
<evidence type="ECO:0000313" key="3">
    <source>
        <dbReference type="Proteomes" id="UP000005384"/>
    </source>
</evidence>
<dbReference type="OrthoDB" id="9774673at2"/>
<dbReference type="InterPro" id="IPR010982">
    <property type="entry name" value="Lambda_DNA-bd_dom_sf"/>
</dbReference>
<dbReference type="RefSeq" id="WP_006781798.1">
    <property type="nucleotide sequence ID" value="NZ_CP040506.1"/>
</dbReference>
<dbReference type="Pfam" id="PF01381">
    <property type="entry name" value="HTH_3"/>
    <property type="match status" value="1"/>
</dbReference>
<dbReference type="PATRIC" id="fig|742737.3.peg.3787"/>
<name>G5IJX9_9FIRM</name>
<dbReference type="EMBL" id="ADLN01000104">
    <property type="protein sequence ID" value="EHI58349.1"/>
    <property type="molecule type" value="Genomic_DNA"/>
</dbReference>
<feature type="domain" description="HTH cro/C1-type" evidence="1">
    <location>
        <begin position="7"/>
        <end position="52"/>
    </location>
</feature>
<dbReference type="GO" id="GO:0003677">
    <property type="term" value="F:DNA binding"/>
    <property type="evidence" value="ECO:0007669"/>
    <property type="project" value="InterPro"/>
</dbReference>